<dbReference type="GO" id="GO:0035076">
    <property type="term" value="P:ecdysone receptor signaling pathway"/>
    <property type="evidence" value="ECO:0007669"/>
    <property type="project" value="InterPro"/>
</dbReference>
<evidence type="ECO:0000256" key="14">
    <source>
        <dbReference type="ARBA" id="ARBA00033003"/>
    </source>
</evidence>
<proteinExistence type="inferred from homology"/>
<dbReference type="RefSeq" id="XP_040168113.1">
    <property type="nucleotide sequence ID" value="XM_040312179.1"/>
</dbReference>
<dbReference type="GO" id="GO:0000978">
    <property type="term" value="F:RNA polymerase II cis-regulatory region sequence-specific DNA binding"/>
    <property type="evidence" value="ECO:0007669"/>
    <property type="project" value="TreeGrafter"/>
</dbReference>
<feature type="compositionally biased region" description="Polar residues" evidence="18">
    <location>
        <begin position="163"/>
        <end position="185"/>
    </location>
</feature>
<evidence type="ECO:0000256" key="18">
    <source>
        <dbReference type="SAM" id="MobiDB-lite"/>
    </source>
</evidence>
<evidence type="ECO:0000256" key="10">
    <source>
        <dbReference type="ARBA" id="ARBA00023170"/>
    </source>
</evidence>
<dbReference type="InterPro" id="IPR003069">
    <property type="entry name" value="Ecdystd_rcpt"/>
</dbReference>
<dbReference type="InterPro" id="IPR000536">
    <property type="entry name" value="Nucl_hrmn_rcpt_lig-bd"/>
</dbReference>
<dbReference type="InterPro" id="IPR035500">
    <property type="entry name" value="NHR-like_dom_sf"/>
</dbReference>
<evidence type="ECO:0000256" key="7">
    <source>
        <dbReference type="ARBA" id="ARBA00023015"/>
    </source>
</evidence>
<dbReference type="Gene3D" id="1.10.565.10">
    <property type="entry name" value="Retinoid X Receptor"/>
    <property type="match status" value="1"/>
</dbReference>
<dbReference type="InterPro" id="IPR050234">
    <property type="entry name" value="Nuclear_hormone_rcpt_NR1"/>
</dbReference>
<keyword evidence="7 17" id="KW-0805">Transcription regulation</keyword>
<dbReference type="InterPro" id="IPR001628">
    <property type="entry name" value="Znf_hrmn_rcpt"/>
</dbReference>
<evidence type="ECO:0000256" key="4">
    <source>
        <dbReference type="ARBA" id="ARBA00022723"/>
    </source>
</evidence>
<dbReference type="FunFam" id="1.10.565.10:FF:000030">
    <property type="entry name" value="Ecdysone receptor (Isoform A)"/>
    <property type="match status" value="1"/>
</dbReference>
<dbReference type="GO" id="GO:0035100">
    <property type="term" value="F:ecdysone binding"/>
    <property type="evidence" value="ECO:0007669"/>
    <property type="project" value="InterPro"/>
</dbReference>
<comment type="subcellular location">
    <subcellularLocation>
        <location evidence="1 17">Nucleus</location>
    </subcellularLocation>
</comment>
<evidence type="ECO:0000313" key="19">
    <source>
        <dbReference type="EnsemblMetazoa" id="AARA015604-PA"/>
    </source>
</evidence>
<dbReference type="RefSeq" id="XP_040168110.1">
    <property type="nucleotide sequence ID" value="XM_040312176.1"/>
</dbReference>
<reference evidence="19" key="1">
    <citation type="submission" date="2022-08" db="UniProtKB">
        <authorList>
            <consortium name="EnsemblMetazoa"/>
        </authorList>
    </citation>
    <scope>IDENTIFICATION</scope>
    <source>
        <strain evidence="19">Dongola</strain>
    </source>
</reference>
<dbReference type="Pfam" id="PF00104">
    <property type="entry name" value="Hormone_recep"/>
    <property type="match status" value="1"/>
</dbReference>
<dbReference type="GO" id="GO:0000122">
    <property type="term" value="P:negative regulation of transcription by RNA polymerase II"/>
    <property type="evidence" value="ECO:0007669"/>
    <property type="project" value="TreeGrafter"/>
</dbReference>
<dbReference type="SMART" id="SM00430">
    <property type="entry name" value="HOLI"/>
    <property type="match status" value="1"/>
</dbReference>
<evidence type="ECO:0000256" key="2">
    <source>
        <dbReference type="ARBA" id="ARBA00008092"/>
    </source>
</evidence>
<keyword evidence="11 17" id="KW-0539">Nucleus</keyword>
<dbReference type="EMBL" id="APCN01003279">
    <property type="status" value="NOT_ANNOTATED_CDS"/>
    <property type="molecule type" value="Genomic_DNA"/>
</dbReference>
<dbReference type="CDD" id="cd07161">
    <property type="entry name" value="NR_DBD_EcR"/>
    <property type="match status" value="1"/>
</dbReference>
<evidence type="ECO:0000256" key="5">
    <source>
        <dbReference type="ARBA" id="ARBA00022771"/>
    </source>
</evidence>
<feature type="region of interest" description="Disordered" evidence="18">
    <location>
        <begin position="291"/>
        <end position="315"/>
    </location>
</feature>
<dbReference type="PROSITE" id="PS51843">
    <property type="entry name" value="NR_LBD"/>
    <property type="match status" value="1"/>
</dbReference>
<dbReference type="PROSITE" id="PS00031">
    <property type="entry name" value="NUCLEAR_REC_DBD_1"/>
    <property type="match status" value="1"/>
</dbReference>
<keyword evidence="8 17" id="KW-0238">DNA-binding</keyword>
<keyword evidence="20" id="KW-1185">Reference proteome</keyword>
<dbReference type="GO" id="GO:0008270">
    <property type="term" value="F:zinc ion binding"/>
    <property type="evidence" value="ECO:0007669"/>
    <property type="project" value="UniProtKB-KW"/>
</dbReference>
<dbReference type="SMART" id="SM00399">
    <property type="entry name" value="ZnF_C4"/>
    <property type="match status" value="1"/>
</dbReference>
<evidence type="ECO:0000256" key="15">
    <source>
        <dbReference type="ARBA" id="ARBA00033286"/>
    </source>
</evidence>
<dbReference type="RefSeq" id="XP_040168112.1">
    <property type="nucleotide sequence ID" value="XM_040312178.1"/>
</dbReference>
<evidence type="ECO:0000256" key="17">
    <source>
        <dbReference type="RuleBase" id="RU004334"/>
    </source>
</evidence>
<feature type="compositionally biased region" description="Polar residues" evidence="18">
    <location>
        <begin position="618"/>
        <end position="638"/>
    </location>
</feature>
<feature type="compositionally biased region" description="Low complexity" evidence="18">
    <location>
        <begin position="639"/>
        <end position="660"/>
    </location>
</feature>
<protein>
    <recommendedName>
        <fullName evidence="3">Ecdysone receptor</fullName>
    </recommendedName>
    <alternativeName>
        <fullName evidence="12">20-hydroxy-ecdysone receptor</fullName>
    </alternativeName>
    <alternativeName>
        <fullName evidence="13">EcRH</fullName>
    </alternativeName>
    <alternativeName>
        <fullName evidence="14">Ecdysteroid receptor</fullName>
    </alternativeName>
    <alternativeName>
        <fullName evidence="15">Nuclear receptor subfamily 1 group H member 1</fullName>
    </alternativeName>
</protein>
<dbReference type="SUPFAM" id="SSF48508">
    <property type="entry name" value="Nuclear receptor ligand-binding domain"/>
    <property type="match status" value="1"/>
</dbReference>
<comment type="similarity">
    <text evidence="2">Belongs to the nuclear hormone receptor family. NR1 subfamily.</text>
</comment>
<sequence length="732" mass="79992">MMKRRWSNNGGFTALRMLDESSSEVTSSSAALVMSPNMTMSPTSLGSPEYNDLELWGAYDENAYNGHSVLSNGNNNLGGGGCGAVAANQLLMNGIMNGGNNLNGMMNGIGLGPGSVGPNGANQASTNQIHQFVGNLINGMNHSQTIIPPLPSIIQNTIMNTPRSESVNSISSGREDLSPSSSLNGYTGDGSEAKKQKKGPTPRQQEELCLVCGDRASGYHYNALTCEGCKGFFRRSVTKNAVYCCKFGHACEMDMYMRRKCQECRLKKCLAVGMRPECVVPENQCAIKRKEKKAQKEKDKVPPNPSTTTVSTTNSSSYKSELLPVLMKCESPPTAAIPLLPEKLLNENRQRNIPLLTANQMAVIYKLIWYQDGYEQPSEEDLKRIMINSPNEEEDPHEIHFRHITEITILTVQLIVEFAKGLPAFTKIPQEDQITLLKACSSEVMMLRMARRYDAETDSILFANNRSYTRDSYKMAGMADTIEDLLHFCRQMYTLTVDNVEYALLTAIVIFSDRPGLEKAELVETIQSYYIDTLRVYILNRHGGDPKCSVTFAKLLSILTELRTLGNQNSEMCFSLKLKNRKLPRFLEEIWDVQDIPPVGLARHQELVAQQQQQHQQSDNPNTSSMASTSSTIVVTPMQQSSQLQLQQQQQMHSNGVVPTLPVGGGTSVVGGVVGNSITTNGAVNGSSGSSNTGVSSNSSSSSSSSSSSNANSNGNTNGLLSTVSMLDHHVV</sequence>
<dbReference type="GO" id="GO:0090575">
    <property type="term" value="C:RNA polymerase II transcription regulator complex"/>
    <property type="evidence" value="ECO:0007669"/>
    <property type="project" value="TreeGrafter"/>
</dbReference>
<dbReference type="Proteomes" id="UP000075840">
    <property type="component" value="Unassembled WGS sequence"/>
</dbReference>
<feature type="region of interest" description="Disordered" evidence="18">
    <location>
        <begin position="681"/>
        <end position="732"/>
    </location>
</feature>
<dbReference type="PROSITE" id="PS51030">
    <property type="entry name" value="NUCLEAR_REC_DBD_2"/>
    <property type="match status" value="1"/>
</dbReference>
<comment type="function">
    <text evidence="16">Receptor for ecdysone. Binds to ecdysone response elements (ECRES).</text>
</comment>
<keyword evidence="5 17" id="KW-0863">Zinc-finger</keyword>
<evidence type="ECO:0000256" key="16">
    <source>
        <dbReference type="ARBA" id="ARBA00058948"/>
    </source>
</evidence>
<evidence type="ECO:0000313" key="20">
    <source>
        <dbReference type="Proteomes" id="UP000075840"/>
    </source>
</evidence>
<keyword evidence="4 17" id="KW-0479">Metal-binding</keyword>
<dbReference type="PANTHER" id="PTHR24082">
    <property type="entry name" value="NUCLEAR HORMONE RECEPTOR"/>
    <property type="match status" value="1"/>
</dbReference>
<dbReference type="FunFam" id="3.30.50.10:FF:000031">
    <property type="entry name" value="Ecdysone receptor A1"/>
    <property type="match status" value="1"/>
</dbReference>
<dbReference type="InterPro" id="IPR001723">
    <property type="entry name" value="Nuclear_hrmn_rcpt"/>
</dbReference>
<evidence type="ECO:0000256" key="1">
    <source>
        <dbReference type="ARBA" id="ARBA00004123"/>
    </source>
</evidence>
<dbReference type="InterPro" id="IPR041889">
    <property type="entry name" value="NR_LBD_EcR"/>
</dbReference>
<dbReference type="GO" id="GO:0030154">
    <property type="term" value="P:cell differentiation"/>
    <property type="evidence" value="ECO:0007669"/>
    <property type="project" value="TreeGrafter"/>
</dbReference>
<dbReference type="AlphaFoldDB" id="A0A182II15"/>
<dbReference type="EnsemblMetazoa" id="AARA015604-RA">
    <property type="protein sequence ID" value="AARA015604-PA"/>
    <property type="gene ID" value="AARA015604"/>
</dbReference>
<evidence type="ECO:0000256" key="13">
    <source>
        <dbReference type="ARBA" id="ARBA00030794"/>
    </source>
</evidence>
<dbReference type="EMBL" id="APCN01003280">
    <property type="status" value="NOT_ANNOTATED_CDS"/>
    <property type="molecule type" value="Genomic_DNA"/>
</dbReference>
<dbReference type="Gene3D" id="3.30.50.10">
    <property type="entry name" value="Erythroid Transcription Factor GATA-1, subunit A"/>
    <property type="match status" value="1"/>
</dbReference>
<feature type="compositionally biased region" description="Low complexity" evidence="18">
    <location>
        <begin position="681"/>
        <end position="723"/>
    </location>
</feature>
<dbReference type="RefSeq" id="XP_040168111.1">
    <property type="nucleotide sequence ID" value="XM_040312177.1"/>
</dbReference>
<dbReference type="VEuPathDB" id="VectorBase:AARA015604"/>
<feature type="compositionally biased region" description="Low complexity" evidence="18">
    <location>
        <begin position="306"/>
        <end position="315"/>
    </location>
</feature>
<evidence type="ECO:0000256" key="11">
    <source>
        <dbReference type="ARBA" id="ARBA00023242"/>
    </source>
</evidence>
<organism evidence="19 20">
    <name type="scientific">Anopheles arabiensis</name>
    <name type="common">Mosquito</name>
    <dbReference type="NCBI Taxonomy" id="7173"/>
    <lineage>
        <taxon>Eukaryota</taxon>
        <taxon>Metazoa</taxon>
        <taxon>Ecdysozoa</taxon>
        <taxon>Arthropoda</taxon>
        <taxon>Hexapoda</taxon>
        <taxon>Insecta</taxon>
        <taxon>Pterygota</taxon>
        <taxon>Neoptera</taxon>
        <taxon>Endopterygota</taxon>
        <taxon>Diptera</taxon>
        <taxon>Nematocera</taxon>
        <taxon>Culicoidea</taxon>
        <taxon>Culicidae</taxon>
        <taxon>Anophelinae</taxon>
        <taxon>Anopheles</taxon>
    </lineage>
</organism>
<dbReference type="PANTHER" id="PTHR24082:SF507">
    <property type="entry name" value="BILE ACID RECEPTOR-RELATED"/>
    <property type="match status" value="1"/>
</dbReference>
<dbReference type="PRINTS" id="PR00047">
    <property type="entry name" value="STROIDFINGER"/>
</dbReference>
<keyword evidence="6 17" id="KW-0862">Zinc</keyword>
<evidence type="ECO:0000256" key="8">
    <source>
        <dbReference type="ARBA" id="ARBA00023125"/>
    </source>
</evidence>
<name>A0A182II15_ANOAR</name>
<accession>A0A182II15</accession>
<evidence type="ECO:0000256" key="6">
    <source>
        <dbReference type="ARBA" id="ARBA00022833"/>
    </source>
</evidence>
<evidence type="ECO:0000256" key="12">
    <source>
        <dbReference type="ARBA" id="ARBA00029963"/>
    </source>
</evidence>
<dbReference type="PRINTS" id="PR00398">
    <property type="entry name" value="STRDHORMONER"/>
</dbReference>
<dbReference type="SUPFAM" id="SSF57716">
    <property type="entry name" value="Glucocorticoid receptor-like (DNA-binding domain)"/>
    <property type="match status" value="1"/>
</dbReference>
<dbReference type="VEuPathDB" id="VectorBase:AARA21_010898"/>
<keyword evidence="9 17" id="KW-0804">Transcription</keyword>
<dbReference type="CDD" id="cd06938">
    <property type="entry name" value="NR_LBD_EcR"/>
    <property type="match status" value="1"/>
</dbReference>
<dbReference type="GeneID" id="120903008"/>
<evidence type="ECO:0000256" key="3">
    <source>
        <dbReference type="ARBA" id="ARBA00022052"/>
    </source>
</evidence>
<dbReference type="Pfam" id="PF00105">
    <property type="entry name" value="zf-C4"/>
    <property type="match status" value="1"/>
</dbReference>
<feature type="region of interest" description="Disordered" evidence="18">
    <location>
        <begin position="607"/>
        <end position="660"/>
    </location>
</feature>
<feature type="region of interest" description="Disordered" evidence="18">
    <location>
        <begin position="163"/>
        <end position="201"/>
    </location>
</feature>
<dbReference type="PRINTS" id="PR01283">
    <property type="entry name" value="ECDYSTEROIDR"/>
</dbReference>
<dbReference type="GO" id="GO:0004879">
    <property type="term" value="F:nuclear receptor activity"/>
    <property type="evidence" value="ECO:0007669"/>
    <property type="project" value="InterPro"/>
</dbReference>
<dbReference type="InterPro" id="IPR013088">
    <property type="entry name" value="Znf_NHR/GATA"/>
</dbReference>
<keyword evidence="10 17" id="KW-0675">Receptor</keyword>
<dbReference type="GO" id="GO:0045944">
    <property type="term" value="P:positive regulation of transcription by RNA polymerase II"/>
    <property type="evidence" value="ECO:0007669"/>
    <property type="project" value="TreeGrafter"/>
</dbReference>
<evidence type="ECO:0000256" key="9">
    <source>
        <dbReference type="ARBA" id="ARBA00023163"/>
    </source>
</evidence>